<sequence>MELEAERLAKSLVLTEEEGARLIVPAGIWNETVAREGYYLVGRLLSSKPYRIEYLRSTLASIINPLKGMSVTELEGNRLLFKFNHVIDRKKVMEGCPWTFERNLLVLRLVENEDNPQTMELNWCAFVVHIHGLPLKQRTTTMANFIGNRIGRVLEGSPDLHQSWDVAVRIRVEIDVRKPLLRFLQVSSGSGD</sequence>
<accession>A0AAW2Q0I3</accession>
<dbReference type="PANTHER" id="PTHR31286:SF153">
    <property type="entry name" value="DUF4283 DOMAIN PROTEIN"/>
    <property type="match status" value="1"/>
</dbReference>
<reference evidence="2" key="1">
    <citation type="submission" date="2020-06" db="EMBL/GenBank/DDBJ databases">
        <authorList>
            <person name="Li T."/>
            <person name="Hu X."/>
            <person name="Zhang T."/>
            <person name="Song X."/>
            <person name="Zhang H."/>
            <person name="Dai N."/>
            <person name="Sheng W."/>
            <person name="Hou X."/>
            <person name="Wei L."/>
        </authorList>
    </citation>
    <scope>NUCLEOTIDE SEQUENCE</scope>
    <source>
        <strain evidence="2">G02</strain>
        <tissue evidence="2">Leaf</tissue>
    </source>
</reference>
<dbReference type="Pfam" id="PF14111">
    <property type="entry name" value="DUF4283"/>
    <property type="match status" value="1"/>
</dbReference>
<comment type="caution">
    <text evidence="2">The sequence shown here is derived from an EMBL/GenBank/DDBJ whole genome shotgun (WGS) entry which is preliminary data.</text>
</comment>
<evidence type="ECO:0000313" key="2">
    <source>
        <dbReference type="EMBL" id="KAL0361162.1"/>
    </source>
</evidence>
<feature type="domain" description="DUF4283" evidence="1">
    <location>
        <begin position="36"/>
        <end position="107"/>
    </location>
</feature>
<evidence type="ECO:0000259" key="1">
    <source>
        <dbReference type="Pfam" id="PF14111"/>
    </source>
</evidence>
<proteinExistence type="predicted"/>
<dbReference type="AlphaFoldDB" id="A0AAW2Q0I3"/>
<dbReference type="InterPro" id="IPR040256">
    <property type="entry name" value="At4g02000-like"/>
</dbReference>
<dbReference type="InterPro" id="IPR025558">
    <property type="entry name" value="DUF4283"/>
</dbReference>
<organism evidence="2">
    <name type="scientific">Sesamum radiatum</name>
    <name type="common">Black benniseed</name>
    <dbReference type="NCBI Taxonomy" id="300843"/>
    <lineage>
        <taxon>Eukaryota</taxon>
        <taxon>Viridiplantae</taxon>
        <taxon>Streptophyta</taxon>
        <taxon>Embryophyta</taxon>
        <taxon>Tracheophyta</taxon>
        <taxon>Spermatophyta</taxon>
        <taxon>Magnoliopsida</taxon>
        <taxon>eudicotyledons</taxon>
        <taxon>Gunneridae</taxon>
        <taxon>Pentapetalae</taxon>
        <taxon>asterids</taxon>
        <taxon>lamiids</taxon>
        <taxon>Lamiales</taxon>
        <taxon>Pedaliaceae</taxon>
        <taxon>Sesamum</taxon>
    </lineage>
</organism>
<name>A0AAW2Q0I3_SESRA</name>
<gene>
    <name evidence="2" type="ORF">Sradi_3800700</name>
</gene>
<protein>
    <recommendedName>
        <fullName evidence="1">DUF4283 domain-containing protein</fullName>
    </recommendedName>
</protein>
<dbReference type="EMBL" id="JACGWJ010000016">
    <property type="protein sequence ID" value="KAL0361162.1"/>
    <property type="molecule type" value="Genomic_DNA"/>
</dbReference>
<reference evidence="2" key="2">
    <citation type="journal article" date="2024" name="Plant">
        <title>Genomic evolution and insights into agronomic trait innovations of Sesamum species.</title>
        <authorList>
            <person name="Miao H."/>
            <person name="Wang L."/>
            <person name="Qu L."/>
            <person name="Liu H."/>
            <person name="Sun Y."/>
            <person name="Le M."/>
            <person name="Wang Q."/>
            <person name="Wei S."/>
            <person name="Zheng Y."/>
            <person name="Lin W."/>
            <person name="Duan Y."/>
            <person name="Cao H."/>
            <person name="Xiong S."/>
            <person name="Wang X."/>
            <person name="Wei L."/>
            <person name="Li C."/>
            <person name="Ma Q."/>
            <person name="Ju M."/>
            <person name="Zhao R."/>
            <person name="Li G."/>
            <person name="Mu C."/>
            <person name="Tian Q."/>
            <person name="Mei H."/>
            <person name="Zhang T."/>
            <person name="Gao T."/>
            <person name="Zhang H."/>
        </authorList>
    </citation>
    <scope>NUCLEOTIDE SEQUENCE</scope>
    <source>
        <strain evidence="2">G02</strain>
    </source>
</reference>
<dbReference type="PANTHER" id="PTHR31286">
    <property type="entry name" value="GLYCINE-RICH CELL WALL STRUCTURAL PROTEIN 1.8-LIKE"/>
    <property type="match status" value="1"/>
</dbReference>